<dbReference type="EMBL" id="LCAJ01000008">
    <property type="protein sequence ID" value="KKR88226.1"/>
    <property type="molecule type" value="Genomic_DNA"/>
</dbReference>
<protein>
    <submittedName>
        <fullName evidence="2">Uncharacterized protein</fullName>
    </submittedName>
</protein>
<dbReference type="AlphaFoldDB" id="A0A0G0UL36"/>
<gene>
    <name evidence="2" type="ORF">UU37_C0008G0002</name>
</gene>
<organism evidence="2 3">
    <name type="scientific">Candidatus Gottesmanbacteria bacterium GW2011_GWA2_41_12</name>
    <dbReference type="NCBI Taxonomy" id="1618440"/>
    <lineage>
        <taxon>Bacteria</taxon>
        <taxon>Candidatus Gottesmaniibacteriota</taxon>
    </lineage>
</organism>
<dbReference type="Proteomes" id="UP000033908">
    <property type="component" value="Unassembled WGS sequence"/>
</dbReference>
<feature type="region of interest" description="Disordered" evidence="1">
    <location>
        <begin position="1"/>
        <end position="39"/>
    </location>
</feature>
<evidence type="ECO:0000313" key="3">
    <source>
        <dbReference type="Proteomes" id="UP000033908"/>
    </source>
</evidence>
<proteinExistence type="predicted"/>
<reference evidence="2 3" key="1">
    <citation type="journal article" date="2015" name="Nature">
        <title>rRNA introns, odd ribosomes, and small enigmatic genomes across a large radiation of phyla.</title>
        <authorList>
            <person name="Brown C.T."/>
            <person name="Hug L.A."/>
            <person name="Thomas B.C."/>
            <person name="Sharon I."/>
            <person name="Castelle C.J."/>
            <person name="Singh A."/>
            <person name="Wilkins M.J."/>
            <person name="Williams K.H."/>
            <person name="Banfield J.F."/>
        </authorList>
    </citation>
    <scope>NUCLEOTIDE SEQUENCE [LARGE SCALE GENOMIC DNA]</scope>
</reference>
<evidence type="ECO:0000313" key="2">
    <source>
        <dbReference type="EMBL" id="KKR88226.1"/>
    </source>
</evidence>
<sequence length="207" mass="22585">MRANGRAGEKRIRGASQDRSASSADPGQARRGRGLFQQKKTCDKRTRICTISPPKNPPSKNLRICIFELHDTRRLKHCCLYLIASLLDKQGTCGIAANHWAELRSAREKIGKIETSLILECILNSARTYFTSVNANLARSSFSRMTYWVGEVALYSVSRFDFVLTLSDAPAGAPSAPAPPPILSAKGGQACTSISRGFLKIEWAAGA</sequence>
<evidence type="ECO:0000256" key="1">
    <source>
        <dbReference type="SAM" id="MobiDB-lite"/>
    </source>
</evidence>
<comment type="caution">
    <text evidence="2">The sequence shown here is derived from an EMBL/GenBank/DDBJ whole genome shotgun (WGS) entry which is preliminary data.</text>
</comment>
<name>A0A0G0UL36_9BACT</name>
<accession>A0A0G0UL36</accession>